<evidence type="ECO:0000313" key="4">
    <source>
        <dbReference type="EMBL" id="PTX41504.1"/>
    </source>
</evidence>
<accession>A0A2T6ACG1</accession>
<dbReference type="InterPro" id="IPR055396">
    <property type="entry name" value="DUF7088"/>
</dbReference>
<evidence type="ECO:0000256" key="1">
    <source>
        <dbReference type="SAM" id="Phobius"/>
    </source>
</evidence>
<evidence type="ECO:0000313" key="5">
    <source>
        <dbReference type="Proteomes" id="UP000244174"/>
    </source>
</evidence>
<keyword evidence="1" id="KW-0472">Membrane</keyword>
<dbReference type="EMBL" id="QBKQ01000005">
    <property type="protein sequence ID" value="PTX41504.1"/>
    <property type="molecule type" value="Genomic_DNA"/>
</dbReference>
<evidence type="ECO:0000259" key="2">
    <source>
        <dbReference type="Pfam" id="PF09822"/>
    </source>
</evidence>
<dbReference type="Pfam" id="PF23357">
    <property type="entry name" value="DUF7088"/>
    <property type="match status" value="1"/>
</dbReference>
<dbReference type="AlphaFoldDB" id="A0A2T6ACG1"/>
<reference evidence="4 5" key="1">
    <citation type="submission" date="2018-04" db="EMBL/GenBank/DDBJ databases">
        <title>Genomic Encyclopedia of Archaeal and Bacterial Type Strains, Phase II (KMG-II): from individual species to whole genera.</title>
        <authorList>
            <person name="Goeker M."/>
        </authorList>
    </citation>
    <scope>NUCLEOTIDE SEQUENCE [LARGE SCALE GENOMIC DNA]</scope>
    <source>
        <strain evidence="4 5">DSM 23082</strain>
    </source>
</reference>
<keyword evidence="5" id="KW-1185">Reference proteome</keyword>
<keyword evidence="1" id="KW-1133">Transmembrane helix</keyword>
<sequence>MMKQPNKIKSLLILLVILIAANFLASEFYLRFDLTQDQRYSLSPAAKEIVADVEQPLIFDVFLEGNFPSEFRRLRNEIRQMLEEFSAYNRNIKFNFVDPLAEGDDANAIAEEFYKMGMTPARLNVQENGKNSESIIFPWTIANYGEKTVKIPLLKNQIGATDEERVNASVQQLEYALADGLSKLVYPRENKIAVMRGNGELPDAQIADFIKTIQEYYYMAPFTLDSAATNPQKTLADLKEYDLILEPKPTQPYTENEKYVLDQYLMNGGKMLWLAETTNMETDSLFNERGTAIALPRNLNLGDYFFSYGVRINPEIVNDLYSAPIILASGDGNNTRFNPYPWFYSPLTSSPNEHPIINNIEAVKFEYANPIDTLANDIKKTILLSSSPRTKLEGVPSQISLNMVGEKPDVSTYNAGEQPLAVLLEGNFKSVYKNRVKPFEISGHLDQGKDSKMLVVSDGDVIKNDIQAGKPLELGFQRYTGNTYGNKEFLLNSVNYLLDDTGLIDIRSKEINLAFLDKEKTAAQREQWQLINLAGPILLLIIFGIAFRFYRKHKYVK</sequence>
<feature type="transmembrane region" description="Helical" evidence="1">
    <location>
        <begin position="530"/>
        <end position="550"/>
    </location>
</feature>
<keyword evidence="1" id="KW-0812">Transmembrane</keyword>
<dbReference type="InterPro" id="IPR019196">
    <property type="entry name" value="ABC_transp_unknown"/>
</dbReference>
<feature type="domain" description="ABC-type uncharacterised transport system" evidence="2">
    <location>
        <begin position="190"/>
        <end position="493"/>
    </location>
</feature>
<comment type="caution">
    <text evidence="4">The sequence shown here is derived from an EMBL/GenBank/DDBJ whole genome shotgun (WGS) entry which is preliminary data.</text>
</comment>
<dbReference type="Pfam" id="PF09822">
    <property type="entry name" value="ABC_transp_aux"/>
    <property type="match status" value="1"/>
</dbReference>
<protein>
    <submittedName>
        <fullName evidence="4">Protein involved in gliding motility GldG</fullName>
    </submittedName>
</protein>
<feature type="domain" description="DUF7088" evidence="3">
    <location>
        <begin position="36"/>
        <end position="142"/>
    </location>
</feature>
<dbReference type="NCBIfam" id="TIGR03521">
    <property type="entry name" value="GldG"/>
    <property type="match status" value="1"/>
</dbReference>
<dbReference type="InterPro" id="IPR019863">
    <property type="entry name" value="Motility-assoc_ABC-rel_GldG"/>
</dbReference>
<proteinExistence type="predicted"/>
<gene>
    <name evidence="4" type="ORF">C8P64_3304</name>
</gene>
<organism evidence="4 5">
    <name type="scientific">Christiangramia gaetbulicola</name>
    <dbReference type="NCBI Taxonomy" id="703340"/>
    <lineage>
        <taxon>Bacteria</taxon>
        <taxon>Pseudomonadati</taxon>
        <taxon>Bacteroidota</taxon>
        <taxon>Flavobacteriia</taxon>
        <taxon>Flavobacteriales</taxon>
        <taxon>Flavobacteriaceae</taxon>
        <taxon>Christiangramia</taxon>
    </lineage>
</organism>
<dbReference type="Proteomes" id="UP000244174">
    <property type="component" value="Unassembled WGS sequence"/>
</dbReference>
<name>A0A2T6ACG1_9FLAO</name>
<evidence type="ECO:0000259" key="3">
    <source>
        <dbReference type="Pfam" id="PF23357"/>
    </source>
</evidence>